<organism evidence="2">
    <name type="scientific">Arion vulgaris</name>
    <dbReference type="NCBI Taxonomy" id="1028688"/>
    <lineage>
        <taxon>Eukaryota</taxon>
        <taxon>Metazoa</taxon>
        <taxon>Spiralia</taxon>
        <taxon>Lophotrochozoa</taxon>
        <taxon>Mollusca</taxon>
        <taxon>Gastropoda</taxon>
        <taxon>Heterobranchia</taxon>
        <taxon>Euthyneura</taxon>
        <taxon>Panpulmonata</taxon>
        <taxon>Eupulmonata</taxon>
        <taxon>Stylommatophora</taxon>
        <taxon>Helicina</taxon>
        <taxon>Arionoidea</taxon>
        <taxon>Arionidae</taxon>
        <taxon>Arion</taxon>
    </lineage>
</organism>
<dbReference type="AlphaFoldDB" id="A0A0B6YRA6"/>
<feature type="non-terminal residue" evidence="2">
    <location>
        <position position="52"/>
    </location>
</feature>
<evidence type="ECO:0000256" key="1">
    <source>
        <dbReference type="SAM" id="MobiDB-lite"/>
    </source>
</evidence>
<accession>A0A0B6YRA6</accession>
<gene>
    <name evidence="2" type="primary">ORF31626</name>
</gene>
<proteinExistence type="predicted"/>
<reference evidence="2" key="1">
    <citation type="submission" date="2014-12" db="EMBL/GenBank/DDBJ databases">
        <title>Insight into the proteome of Arion vulgaris.</title>
        <authorList>
            <person name="Aradska J."/>
            <person name="Bulat T."/>
            <person name="Smidak R."/>
            <person name="Sarate P."/>
            <person name="Gangsoo J."/>
            <person name="Sialana F."/>
            <person name="Bilban M."/>
            <person name="Lubec G."/>
        </authorList>
    </citation>
    <scope>NUCLEOTIDE SEQUENCE</scope>
    <source>
        <tissue evidence="2">Skin</tissue>
    </source>
</reference>
<dbReference type="EMBL" id="HACG01011115">
    <property type="protein sequence ID" value="CEK57980.1"/>
    <property type="molecule type" value="Transcribed_RNA"/>
</dbReference>
<evidence type="ECO:0000313" key="2">
    <source>
        <dbReference type="EMBL" id="CEK57980.1"/>
    </source>
</evidence>
<sequence>MSRGGNKLTLLWGRALSNLLANTTSKGRGHQVSSATEDRLKKRRSLVQIEHM</sequence>
<feature type="region of interest" description="Disordered" evidence="1">
    <location>
        <begin position="24"/>
        <end position="52"/>
    </location>
</feature>
<protein>
    <submittedName>
        <fullName evidence="2">Uncharacterized protein</fullName>
    </submittedName>
</protein>
<name>A0A0B6YRA6_9EUPU</name>
<feature type="compositionally biased region" description="Polar residues" evidence="1">
    <location>
        <begin position="24"/>
        <end position="35"/>
    </location>
</feature>